<comment type="caution">
    <text evidence="1">The sequence shown here is derived from an EMBL/GenBank/DDBJ whole genome shotgun (WGS) entry which is preliminary data.</text>
</comment>
<evidence type="ECO:0000313" key="1">
    <source>
        <dbReference type="EMBL" id="KAK5621241.1"/>
    </source>
</evidence>
<dbReference type="AlphaFoldDB" id="A0AAV9SII6"/>
<gene>
    <name evidence="1" type="ORF">CRENBAI_011102</name>
</gene>
<evidence type="ECO:0000313" key="2">
    <source>
        <dbReference type="Proteomes" id="UP001311232"/>
    </source>
</evidence>
<accession>A0AAV9SII6</accession>
<dbReference type="Proteomes" id="UP001311232">
    <property type="component" value="Unassembled WGS sequence"/>
</dbReference>
<sequence length="123" mass="13485">MAADKAYHDLAASALIFKDLTDFQCRRPYLIILLQMSQDLRCCPKGSGQCFHFFSSSTSCFPSAFQQPGAGTPCPLIYSSEYQSPDFICTSCSDIIVITNSIFTIYTSCTAFFNFTAASGSFS</sequence>
<reference evidence="1 2" key="1">
    <citation type="submission" date="2021-06" db="EMBL/GenBank/DDBJ databases">
        <authorList>
            <person name="Palmer J.M."/>
        </authorList>
    </citation>
    <scope>NUCLEOTIDE SEQUENCE [LARGE SCALE GENOMIC DNA]</scope>
    <source>
        <strain evidence="1 2">MEX-2019</strain>
        <tissue evidence="1">Muscle</tissue>
    </source>
</reference>
<dbReference type="EMBL" id="JAHHUM010000311">
    <property type="protein sequence ID" value="KAK5621241.1"/>
    <property type="molecule type" value="Genomic_DNA"/>
</dbReference>
<protein>
    <submittedName>
        <fullName evidence="1">Uncharacterized protein</fullName>
    </submittedName>
</protein>
<organism evidence="1 2">
    <name type="scientific">Crenichthys baileyi</name>
    <name type="common">White River springfish</name>
    <dbReference type="NCBI Taxonomy" id="28760"/>
    <lineage>
        <taxon>Eukaryota</taxon>
        <taxon>Metazoa</taxon>
        <taxon>Chordata</taxon>
        <taxon>Craniata</taxon>
        <taxon>Vertebrata</taxon>
        <taxon>Euteleostomi</taxon>
        <taxon>Actinopterygii</taxon>
        <taxon>Neopterygii</taxon>
        <taxon>Teleostei</taxon>
        <taxon>Neoteleostei</taxon>
        <taxon>Acanthomorphata</taxon>
        <taxon>Ovalentaria</taxon>
        <taxon>Atherinomorphae</taxon>
        <taxon>Cyprinodontiformes</taxon>
        <taxon>Goodeidae</taxon>
        <taxon>Crenichthys</taxon>
    </lineage>
</organism>
<keyword evidence="2" id="KW-1185">Reference proteome</keyword>
<name>A0AAV9SII6_9TELE</name>
<proteinExistence type="predicted"/>